<evidence type="ECO:0000259" key="6">
    <source>
        <dbReference type="PROSITE" id="PS50850"/>
    </source>
</evidence>
<dbReference type="PRINTS" id="PR01035">
    <property type="entry name" value="TCRTETA"/>
</dbReference>
<evidence type="ECO:0000256" key="2">
    <source>
        <dbReference type="ARBA" id="ARBA00022692"/>
    </source>
</evidence>
<dbReference type="GO" id="GO:0016020">
    <property type="term" value="C:membrane"/>
    <property type="evidence" value="ECO:0007669"/>
    <property type="project" value="UniProtKB-SubCell"/>
</dbReference>
<keyword evidence="7" id="KW-1185">Reference proteome</keyword>
<dbReference type="RefSeq" id="XP_013395076.1">
    <property type="nucleotide sequence ID" value="XM_013539622.1"/>
</dbReference>
<dbReference type="KEGG" id="lak:106162351"/>
<keyword evidence="3 5" id="KW-1133">Transmembrane helix</keyword>
<dbReference type="Proteomes" id="UP000085678">
    <property type="component" value="Unplaced"/>
</dbReference>
<dbReference type="AlphaFoldDB" id="A0A1S3IB49"/>
<feature type="transmembrane region" description="Helical" evidence="5">
    <location>
        <begin position="329"/>
        <end position="349"/>
    </location>
</feature>
<accession>A0A1S3IB49</accession>
<feature type="transmembrane region" description="Helical" evidence="5">
    <location>
        <begin position="12"/>
        <end position="33"/>
    </location>
</feature>
<feature type="transmembrane region" description="Helical" evidence="5">
    <location>
        <begin position="392"/>
        <end position="414"/>
    </location>
</feature>
<dbReference type="InterPro" id="IPR001958">
    <property type="entry name" value="Tet-R_TetA/multi-R_MdtG-like"/>
</dbReference>
<evidence type="ECO:0000313" key="8">
    <source>
        <dbReference type="RefSeq" id="XP_013395076.1"/>
    </source>
</evidence>
<dbReference type="PANTHER" id="PTHR24002">
    <property type="entry name" value="SOLUTE CARRIER FAMILY 22 MEMBER 18"/>
    <property type="match status" value="1"/>
</dbReference>
<feature type="transmembrane region" description="Helical" evidence="5">
    <location>
        <begin position="168"/>
        <end position="187"/>
    </location>
</feature>
<evidence type="ECO:0000256" key="4">
    <source>
        <dbReference type="ARBA" id="ARBA00023136"/>
    </source>
</evidence>
<proteinExistence type="predicted"/>
<dbReference type="CDD" id="cd17331">
    <property type="entry name" value="MFS_SLC22A18"/>
    <property type="match status" value="1"/>
</dbReference>
<dbReference type="Pfam" id="PF07690">
    <property type="entry name" value="MFS_1"/>
    <property type="match status" value="1"/>
</dbReference>
<comment type="subcellular location">
    <subcellularLocation>
        <location evidence="1">Membrane</location>
        <topology evidence="1">Multi-pass membrane protein</topology>
    </subcellularLocation>
</comment>
<evidence type="ECO:0000256" key="5">
    <source>
        <dbReference type="SAM" id="Phobius"/>
    </source>
</evidence>
<dbReference type="InterPro" id="IPR020846">
    <property type="entry name" value="MFS_dom"/>
</dbReference>
<keyword evidence="4 5" id="KW-0472">Membrane</keyword>
<sequence length="418" mass="45157">MKVEVVRTPRKWSCLVINVHINMFLYATCWAIQTNTLPYLSKNLGADPLIFGYLQSTCGVAQLFGGILFGRFGDVFGSRVALTLAFLAAAMYYFMLGAAYSLPMLFTSSLPSLLMHCMTGGQMVITDLTDSERRADALGKLWLSYGMGSVIGPFIGGFVNKHYSEQTAAFVACAGSVLSVVLVWCFVPHNTKKLAPTSADELDIVELSDQDKEAVKESPENKGSSVCDIKKLFRLLTIPDVGFFLAVKALSGMPYAVFQSMFPVVAMTVFNLPADKNGYILSYQAVLTMLSQGFGVGFLTSRFSDGALLKFCFVIFTLSYLLMALVKDVILVCVVSTPLTIGVAVLVVTTTSEMTKVIPEADTGSILGLSMAVDSLGGIISPTLGGFLLKTVGFYAFGYQGCICSLLVAIALFWKLKD</sequence>
<dbReference type="OMA" id="RLMKYPR"/>
<feature type="transmembrane region" description="Helical" evidence="5">
    <location>
        <begin position="232"/>
        <end position="258"/>
    </location>
</feature>
<feature type="transmembrane region" description="Helical" evidence="5">
    <location>
        <begin position="53"/>
        <end position="73"/>
    </location>
</feature>
<dbReference type="OrthoDB" id="440553at2759"/>
<keyword evidence="2 5" id="KW-0812">Transmembrane</keyword>
<dbReference type="GeneID" id="106162351"/>
<dbReference type="GO" id="GO:0022857">
    <property type="term" value="F:transmembrane transporter activity"/>
    <property type="evidence" value="ECO:0007669"/>
    <property type="project" value="InterPro"/>
</dbReference>
<evidence type="ECO:0000313" key="7">
    <source>
        <dbReference type="Proteomes" id="UP000085678"/>
    </source>
</evidence>
<dbReference type="InterPro" id="IPR011701">
    <property type="entry name" value="MFS"/>
</dbReference>
<dbReference type="SUPFAM" id="SSF103473">
    <property type="entry name" value="MFS general substrate transporter"/>
    <property type="match status" value="1"/>
</dbReference>
<reference evidence="8" key="1">
    <citation type="submission" date="2025-08" db="UniProtKB">
        <authorList>
            <consortium name="RefSeq"/>
        </authorList>
    </citation>
    <scope>IDENTIFICATION</scope>
    <source>
        <tissue evidence="8">Gonads</tissue>
    </source>
</reference>
<dbReference type="PANTHER" id="PTHR24002:SF3">
    <property type="entry name" value="SOLUTE CARRIER FAMILY 22 MEMBER 18"/>
    <property type="match status" value="1"/>
</dbReference>
<feature type="domain" description="Major facilitator superfamily (MFS) profile" evidence="6">
    <location>
        <begin position="15"/>
        <end position="418"/>
    </location>
</feature>
<evidence type="ECO:0000256" key="3">
    <source>
        <dbReference type="ARBA" id="ARBA00022989"/>
    </source>
</evidence>
<evidence type="ECO:0000256" key="1">
    <source>
        <dbReference type="ARBA" id="ARBA00004141"/>
    </source>
</evidence>
<feature type="transmembrane region" description="Helical" evidence="5">
    <location>
        <begin position="307"/>
        <end position="323"/>
    </location>
</feature>
<name>A0A1S3IB49_LINAN</name>
<dbReference type="Gene3D" id="1.20.1250.20">
    <property type="entry name" value="MFS general substrate transporter like domains"/>
    <property type="match status" value="1"/>
</dbReference>
<feature type="transmembrane region" description="Helical" evidence="5">
    <location>
        <begin position="80"/>
        <end position="100"/>
    </location>
</feature>
<dbReference type="InterPro" id="IPR036259">
    <property type="entry name" value="MFS_trans_sf"/>
</dbReference>
<feature type="transmembrane region" description="Helical" evidence="5">
    <location>
        <begin position="361"/>
        <end position="380"/>
    </location>
</feature>
<dbReference type="GO" id="GO:0005635">
    <property type="term" value="C:nuclear envelope"/>
    <property type="evidence" value="ECO:0007669"/>
    <property type="project" value="TreeGrafter"/>
</dbReference>
<dbReference type="PROSITE" id="PS50850">
    <property type="entry name" value="MFS"/>
    <property type="match status" value="1"/>
</dbReference>
<protein>
    <submittedName>
        <fullName evidence="8">Solute carrier family 22 member 18-like</fullName>
    </submittedName>
</protein>
<dbReference type="InParanoid" id="A0A1S3IB49"/>
<organism evidence="7 8">
    <name type="scientific">Lingula anatina</name>
    <name type="common">Brachiopod</name>
    <name type="synonym">Lingula unguis</name>
    <dbReference type="NCBI Taxonomy" id="7574"/>
    <lineage>
        <taxon>Eukaryota</taxon>
        <taxon>Metazoa</taxon>
        <taxon>Spiralia</taxon>
        <taxon>Lophotrochozoa</taxon>
        <taxon>Brachiopoda</taxon>
        <taxon>Linguliformea</taxon>
        <taxon>Lingulata</taxon>
        <taxon>Lingulida</taxon>
        <taxon>Linguloidea</taxon>
        <taxon>Lingulidae</taxon>
        <taxon>Lingula</taxon>
    </lineage>
</organism>
<feature type="transmembrane region" description="Helical" evidence="5">
    <location>
        <begin position="278"/>
        <end position="300"/>
    </location>
</feature>
<gene>
    <name evidence="8" type="primary">LOC106162351</name>
</gene>